<dbReference type="EC" id="3.1.30.-" evidence="10"/>
<dbReference type="InterPro" id="IPR040255">
    <property type="entry name" value="Non-specific_endonuclease"/>
</dbReference>
<dbReference type="InterPro" id="IPR018524">
    <property type="entry name" value="DNA/RNA_endonuclease_AS"/>
</dbReference>
<dbReference type="GO" id="GO:0000014">
    <property type="term" value="F:single-stranded DNA endodeoxyribonuclease activity"/>
    <property type="evidence" value="ECO:0007669"/>
    <property type="project" value="TreeGrafter"/>
</dbReference>
<dbReference type="SUPFAM" id="SSF54060">
    <property type="entry name" value="His-Me finger endonucleases"/>
    <property type="match status" value="1"/>
</dbReference>
<evidence type="ECO:0000256" key="5">
    <source>
        <dbReference type="ARBA" id="ARBA00022759"/>
    </source>
</evidence>
<accession>A0A915L132</accession>
<dbReference type="GO" id="GO:0005634">
    <property type="term" value="C:nucleus"/>
    <property type="evidence" value="ECO:0007669"/>
    <property type="project" value="TreeGrafter"/>
</dbReference>
<dbReference type="SMART" id="SM00477">
    <property type="entry name" value="NUC"/>
    <property type="match status" value="1"/>
</dbReference>
<keyword evidence="3 10" id="KW-0540">Nuclease</keyword>
<evidence type="ECO:0000256" key="6">
    <source>
        <dbReference type="ARBA" id="ARBA00022801"/>
    </source>
</evidence>
<feature type="binding site" evidence="9">
    <location>
        <position position="192"/>
    </location>
    <ligand>
        <name>Mg(2+)</name>
        <dbReference type="ChEBI" id="CHEBI:18420"/>
        <note>catalytic</note>
    </ligand>
</feature>
<dbReference type="CDD" id="cd00091">
    <property type="entry name" value="NUC"/>
    <property type="match status" value="1"/>
</dbReference>
<keyword evidence="13" id="KW-1185">Reference proteome</keyword>
<evidence type="ECO:0000313" key="13">
    <source>
        <dbReference type="Proteomes" id="UP000887565"/>
    </source>
</evidence>
<comment type="similarity">
    <text evidence="2 10">Belongs to the DNA/RNA non-specific endonuclease family.</text>
</comment>
<dbReference type="PANTHER" id="PTHR13966">
    <property type="entry name" value="ENDONUCLEASE RELATED"/>
    <property type="match status" value="1"/>
</dbReference>
<evidence type="ECO:0000256" key="2">
    <source>
        <dbReference type="ARBA" id="ARBA00010052"/>
    </source>
</evidence>
<feature type="domain" description="DNA/RNA non-specific endonuclease/pyrophosphatase/phosphodiesterase" evidence="12">
    <location>
        <begin position="94"/>
        <end position="224"/>
    </location>
</feature>
<evidence type="ECO:0000256" key="9">
    <source>
        <dbReference type="PIRSR" id="PIRSR640255-2"/>
    </source>
</evidence>
<dbReference type="GO" id="GO:0005743">
    <property type="term" value="C:mitochondrial inner membrane"/>
    <property type="evidence" value="ECO:0007669"/>
    <property type="project" value="TreeGrafter"/>
</dbReference>
<comment type="cofactor">
    <cofactor evidence="1 10">
        <name>Mg(2+)</name>
        <dbReference type="ChEBI" id="CHEBI:18420"/>
    </cofactor>
</comment>
<evidence type="ECO:0000256" key="7">
    <source>
        <dbReference type="ARBA" id="ARBA00022842"/>
    </source>
</evidence>
<evidence type="ECO:0000259" key="11">
    <source>
        <dbReference type="SMART" id="SM00477"/>
    </source>
</evidence>
<feature type="domain" description="ENPP1-3/EXOG-like endonuclease/phosphodiesterase" evidence="11">
    <location>
        <begin position="95"/>
        <end position="224"/>
    </location>
</feature>
<protein>
    <recommendedName>
        <fullName evidence="10">Endonuclease</fullName>
        <ecNumber evidence="10">3.1.30.-</ecNumber>
    </recommendedName>
</protein>
<dbReference type="GO" id="GO:0004521">
    <property type="term" value="F:RNA endonuclease activity"/>
    <property type="evidence" value="ECO:0007669"/>
    <property type="project" value="TreeGrafter"/>
</dbReference>
<name>A0A915L132_ROMCU</name>
<dbReference type="InterPro" id="IPR020821">
    <property type="entry name" value="ENPP1-3/EXOG-like_nuc-like"/>
</dbReference>
<sequence>MRRPCKVSWFCTAVGFSIGAFLGKNYETLSNKYFPFTLGHHVHAAEIVRHDLLPAPAHIVIPTKDISSDQFISPPSRVSEIMRFGYPSFETLRTYEDFVLSYDRRNRIANWVIEHLTPEGIVFGPNVDRKKSNFSADSSIHAFFRSTIDDYKKSGYDRGHMAAAANHPKSQSAIDQTFLLSNMAPQVGEKFNRGKWNDLEKHVRALVRKSRNVYVCTGPLYLPR</sequence>
<dbReference type="AlphaFoldDB" id="A0A915L132"/>
<dbReference type="PROSITE" id="PS01070">
    <property type="entry name" value="NUCLEASE_NON_SPEC"/>
    <property type="match status" value="1"/>
</dbReference>
<organism evidence="13 14">
    <name type="scientific">Romanomermis culicivorax</name>
    <name type="common">Nematode worm</name>
    <dbReference type="NCBI Taxonomy" id="13658"/>
    <lineage>
        <taxon>Eukaryota</taxon>
        <taxon>Metazoa</taxon>
        <taxon>Ecdysozoa</taxon>
        <taxon>Nematoda</taxon>
        <taxon>Enoplea</taxon>
        <taxon>Dorylaimia</taxon>
        <taxon>Mermithida</taxon>
        <taxon>Mermithoidea</taxon>
        <taxon>Mermithidae</taxon>
        <taxon>Romanomermis</taxon>
    </lineage>
</organism>
<evidence type="ECO:0000256" key="1">
    <source>
        <dbReference type="ARBA" id="ARBA00001946"/>
    </source>
</evidence>
<dbReference type="SMART" id="SM00892">
    <property type="entry name" value="Endonuclease_NS"/>
    <property type="match status" value="1"/>
</dbReference>
<dbReference type="InterPro" id="IPR044929">
    <property type="entry name" value="DNA/RNA_non-sp_Endonuclease_sf"/>
</dbReference>
<dbReference type="GO" id="GO:0003676">
    <property type="term" value="F:nucleic acid binding"/>
    <property type="evidence" value="ECO:0007669"/>
    <property type="project" value="InterPro"/>
</dbReference>
<dbReference type="InterPro" id="IPR001604">
    <property type="entry name" value="Endo_G_ENPP1-like_dom"/>
</dbReference>
<keyword evidence="5 10" id="KW-0255">Endonuclease</keyword>
<dbReference type="InterPro" id="IPR044925">
    <property type="entry name" value="His-Me_finger_sf"/>
</dbReference>
<evidence type="ECO:0000256" key="3">
    <source>
        <dbReference type="ARBA" id="ARBA00022722"/>
    </source>
</evidence>
<reference evidence="14" key="1">
    <citation type="submission" date="2022-11" db="UniProtKB">
        <authorList>
            <consortium name="WormBaseParasite"/>
        </authorList>
    </citation>
    <scope>IDENTIFICATION</scope>
</reference>
<evidence type="ECO:0000256" key="4">
    <source>
        <dbReference type="ARBA" id="ARBA00022723"/>
    </source>
</evidence>
<dbReference type="Proteomes" id="UP000887565">
    <property type="component" value="Unplaced"/>
</dbReference>
<keyword evidence="7" id="KW-0460">Magnesium</keyword>
<dbReference type="Gene3D" id="3.40.570.10">
    <property type="entry name" value="Extracellular Endonuclease, subunit A"/>
    <property type="match status" value="1"/>
</dbReference>
<dbReference type="OMA" id="MVITHEV"/>
<dbReference type="GO" id="GO:0046872">
    <property type="term" value="F:metal ion binding"/>
    <property type="evidence" value="ECO:0007669"/>
    <property type="project" value="UniProtKB-KW"/>
</dbReference>
<dbReference type="PANTHER" id="PTHR13966:SF5">
    <property type="entry name" value="ENDONUCLEASE G, MITOCHONDRIAL"/>
    <property type="match status" value="1"/>
</dbReference>
<feature type="active site" description="Proton acceptor" evidence="8">
    <location>
        <position position="160"/>
    </location>
</feature>
<evidence type="ECO:0000313" key="14">
    <source>
        <dbReference type="WBParaSite" id="nRc.2.0.1.t44420-RA"/>
    </source>
</evidence>
<dbReference type="Pfam" id="PF01223">
    <property type="entry name" value="Endonuclease_NS"/>
    <property type="match status" value="1"/>
</dbReference>
<evidence type="ECO:0000256" key="10">
    <source>
        <dbReference type="RuleBase" id="RU366055"/>
    </source>
</evidence>
<keyword evidence="6 10" id="KW-0378">Hydrolase</keyword>
<dbReference type="WBParaSite" id="nRc.2.0.1.t44420-RA">
    <property type="protein sequence ID" value="nRc.2.0.1.t44420-RA"/>
    <property type="gene ID" value="nRc.2.0.1.g44420"/>
</dbReference>
<evidence type="ECO:0000259" key="12">
    <source>
        <dbReference type="SMART" id="SM00892"/>
    </source>
</evidence>
<dbReference type="GO" id="GO:0006309">
    <property type="term" value="P:apoptotic DNA fragmentation"/>
    <property type="evidence" value="ECO:0007669"/>
    <property type="project" value="TreeGrafter"/>
</dbReference>
<evidence type="ECO:0000256" key="8">
    <source>
        <dbReference type="PIRSR" id="PIRSR640255-1"/>
    </source>
</evidence>
<proteinExistence type="inferred from homology"/>
<keyword evidence="4 9" id="KW-0479">Metal-binding</keyword>